<feature type="compositionally biased region" description="Low complexity" evidence="1">
    <location>
        <begin position="380"/>
        <end position="393"/>
    </location>
</feature>
<evidence type="ECO:0000256" key="1">
    <source>
        <dbReference type="SAM" id="MobiDB-lite"/>
    </source>
</evidence>
<keyword evidence="3" id="KW-1185">Reference proteome</keyword>
<dbReference type="Proteomes" id="UP000070133">
    <property type="component" value="Unassembled WGS sequence"/>
</dbReference>
<sequence length="455" mass="51194">MAEHRHTKERDEAWRLLHRYDAQHYKVTHTQQPTPPSSQSGLQSSRPALHIEETPEETRPDPRRRIQQPTASPSTQQTPPEQRPQSTSSPFQVSAQTFGHTKQSLSQHPGWPHPDQRQQLNQASQQQFTVPQMGKHAKSTLERDPTSMLQPPFRRYDDDRRSPAPHWTPPINVRNPQPDQLQQPVPQRQQKSAVLQTSFDAISNQERSTGSMISPPIVRYDEYARPLRAAGKQTHDLSSGDPHPDSRRNDVTSLPSTTTTPTPTSTTTHLRRALATEPQAPPRYTEFEALRASPSPFWGDQPRVPGAFHDGPARDVNALLATATGKPASEMATTENDGLRMSGRAKEEGEEEEQELKEDKEDGGEKGDRGEVDSGQPREQPNQHQHQKQQPQPTKATKGKGKEKMHTNATLPTPQQQQQQQQQQQPRQEPNDSGLRKGSLAILRDFGRAFSGQEE</sequence>
<feature type="compositionally biased region" description="Polar residues" evidence="1">
    <location>
        <begin position="191"/>
        <end position="212"/>
    </location>
</feature>
<comment type="caution">
    <text evidence="2">The sequence shown here is derived from an EMBL/GenBank/DDBJ whole genome shotgun (WGS) entry which is preliminary data.</text>
</comment>
<feature type="compositionally biased region" description="Low complexity" evidence="1">
    <location>
        <begin position="252"/>
        <end position="268"/>
    </location>
</feature>
<accession>A0A139H6J4</accession>
<evidence type="ECO:0000313" key="2">
    <source>
        <dbReference type="EMBL" id="KXS98090.1"/>
    </source>
</evidence>
<dbReference type="EMBL" id="LFZN01000122">
    <property type="protein sequence ID" value="KXS98090.1"/>
    <property type="molecule type" value="Genomic_DNA"/>
</dbReference>
<evidence type="ECO:0000313" key="3">
    <source>
        <dbReference type="Proteomes" id="UP000070133"/>
    </source>
</evidence>
<dbReference type="AlphaFoldDB" id="A0A139H6J4"/>
<feature type="compositionally biased region" description="Low complexity" evidence="1">
    <location>
        <begin position="67"/>
        <end position="90"/>
    </location>
</feature>
<feature type="compositionally biased region" description="Polar residues" evidence="1">
    <location>
        <begin position="91"/>
        <end position="107"/>
    </location>
</feature>
<feature type="compositionally biased region" description="Basic and acidic residues" evidence="1">
    <location>
        <begin position="357"/>
        <end position="372"/>
    </location>
</feature>
<feature type="compositionally biased region" description="Low complexity" evidence="1">
    <location>
        <begin position="415"/>
        <end position="425"/>
    </location>
</feature>
<feature type="region of interest" description="Disordered" evidence="1">
    <location>
        <begin position="24"/>
        <end position="286"/>
    </location>
</feature>
<protein>
    <submittedName>
        <fullName evidence="2">Uncharacterized protein</fullName>
    </submittedName>
</protein>
<name>A0A139H6J4_9PEZI</name>
<gene>
    <name evidence="2" type="ORF">AC578_10033</name>
</gene>
<feature type="compositionally biased region" description="Low complexity" evidence="1">
    <location>
        <begin position="176"/>
        <end position="190"/>
    </location>
</feature>
<feature type="region of interest" description="Disordered" evidence="1">
    <location>
        <begin position="318"/>
        <end position="455"/>
    </location>
</feature>
<feature type="compositionally biased region" description="Basic and acidic residues" evidence="1">
    <location>
        <begin position="49"/>
        <end position="64"/>
    </location>
</feature>
<reference evidence="2 3" key="1">
    <citation type="submission" date="2015-07" db="EMBL/GenBank/DDBJ databases">
        <title>Comparative genomics of the Sigatoka disease complex on banana suggests a link between parallel evolutionary changes in Pseudocercospora fijiensis and Pseudocercospora eumusae and increased virulence on the banana host.</title>
        <authorList>
            <person name="Chang T.-C."/>
            <person name="Salvucci A."/>
            <person name="Crous P.W."/>
            <person name="Stergiopoulos I."/>
        </authorList>
    </citation>
    <scope>NUCLEOTIDE SEQUENCE [LARGE SCALE GENOMIC DNA]</scope>
    <source>
        <strain evidence="2 3">CBS 114824</strain>
    </source>
</reference>
<feature type="compositionally biased region" description="Low complexity" evidence="1">
    <location>
        <begin position="117"/>
        <end position="127"/>
    </location>
</feature>
<feature type="compositionally biased region" description="Polar residues" evidence="1">
    <location>
        <begin position="28"/>
        <end position="46"/>
    </location>
</feature>
<organism evidence="2 3">
    <name type="scientific">Pseudocercospora eumusae</name>
    <dbReference type="NCBI Taxonomy" id="321146"/>
    <lineage>
        <taxon>Eukaryota</taxon>
        <taxon>Fungi</taxon>
        <taxon>Dikarya</taxon>
        <taxon>Ascomycota</taxon>
        <taxon>Pezizomycotina</taxon>
        <taxon>Dothideomycetes</taxon>
        <taxon>Dothideomycetidae</taxon>
        <taxon>Mycosphaerellales</taxon>
        <taxon>Mycosphaerellaceae</taxon>
        <taxon>Pseudocercospora</taxon>
    </lineage>
</organism>
<proteinExistence type="predicted"/>